<comment type="caution">
    <text evidence="2">The sequence shown here is derived from an EMBL/GenBank/DDBJ whole genome shotgun (WGS) entry which is preliminary data.</text>
</comment>
<feature type="domain" description="Guanylate cyclase" evidence="1">
    <location>
        <begin position="8"/>
        <end position="130"/>
    </location>
</feature>
<evidence type="ECO:0000259" key="1">
    <source>
        <dbReference type="PROSITE" id="PS50125"/>
    </source>
</evidence>
<sequence>MTVPVHQTILVVDVAGYSAAERTTTDVTDLKKGLHHALKTAFDGSGVPWDQVRVEGCGDGYFVLVPGRFGKSVFVERFPALLAEAVRVHNARHRRQAHMQLRMALHAGEVAYGEHGVTSPAINKTFSLVNAQVLRKALAESGGVLALAVSSWFFDEVVRPSAMANAASYRRVRTRTISDVAWIARPDDPYSPKKLRGTRKLRFW</sequence>
<dbReference type="Gene3D" id="3.30.70.1230">
    <property type="entry name" value="Nucleotide cyclase"/>
    <property type="match status" value="1"/>
</dbReference>
<dbReference type="InterPro" id="IPR001054">
    <property type="entry name" value="A/G_cyclase"/>
</dbReference>
<evidence type="ECO:0000313" key="3">
    <source>
        <dbReference type="Proteomes" id="UP001304298"/>
    </source>
</evidence>
<name>A0ABU5QWQ7_9PSEU</name>
<dbReference type="InterPro" id="IPR029787">
    <property type="entry name" value="Nucleotide_cyclase"/>
</dbReference>
<keyword evidence="3" id="KW-1185">Reference proteome</keyword>
<dbReference type="Proteomes" id="UP001304298">
    <property type="component" value="Unassembled WGS sequence"/>
</dbReference>
<proteinExistence type="predicted"/>
<organism evidence="2 3">
    <name type="scientific">Amycolatopsis heterodermiae</name>
    <dbReference type="NCBI Taxonomy" id="3110235"/>
    <lineage>
        <taxon>Bacteria</taxon>
        <taxon>Bacillati</taxon>
        <taxon>Actinomycetota</taxon>
        <taxon>Actinomycetes</taxon>
        <taxon>Pseudonocardiales</taxon>
        <taxon>Pseudonocardiaceae</taxon>
        <taxon>Amycolatopsis</taxon>
    </lineage>
</organism>
<protein>
    <recommendedName>
        <fullName evidence="1">Guanylate cyclase domain-containing protein</fullName>
    </recommendedName>
</protein>
<dbReference type="RefSeq" id="WP_323323092.1">
    <property type="nucleotide sequence ID" value="NZ_JAYFSI010000001.1"/>
</dbReference>
<dbReference type="EMBL" id="JAYFSI010000001">
    <property type="protein sequence ID" value="MEA5358357.1"/>
    <property type="molecule type" value="Genomic_DNA"/>
</dbReference>
<gene>
    <name evidence="2" type="ORF">VA596_02325</name>
</gene>
<dbReference type="PROSITE" id="PS50125">
    <property type="entry name" value="GUANYLATE_CYCLASE_2"/>
    <property type="match status" value="1"/>
</dbReference>
<dbReference type="SUPFAM" id="SSF55073">
    <property type="entry name" value="Nucleotide cyclase"/>
    <property type="match status" value="1"/>
</dbReference>
<reference evidence="2 3" key="1">
    <citation type="submission" date="2023-12" db="EMBL/GenBank/DDBJ databases">
        <title>Amycolatopsis sp. V23-08.</title>
        <authorList>
            <person name="Somphong A."/>
        </authorList>
    </citation>
    <scope>NUCLEOTIDE SEQUENCE [LARGE SCALE GENOMIC DNA]</scope>
    <source>
        <strain evidence="2 3">V23-08</strain>
    </source>
</reference>
<evidence type="ECO:0000313" key="2">
    <source>
        <dbReference type="EMBL" id="MEA5358357.1"/>
    </source>
</evidence>
<accession>A0ABU5QWQ7</accession>